<dbReference type="SMART" id="SM00895">
    <property type="entry name" value="FCD"/>
    <property type="match status" value="1"/>
</dbReference>
<dbReference type="PROSITE" id="PS50949">
    <property type="entry name" value="HTH_GNTR"/>
    <property type="match status" value="1"/>
</dbReference>
<dbReference type="InterPro" id="IPR036388">
    <property type="entry name" value="WH-like_DNA-bd_sf"/>
</dbReference>
<dbReference type="PANTHER" id="PTHR43537">
    <property type="entry name" value="TRANSCRIPTIONAL REGULATOR, GNTR FAMILY"/>
    <property type="match status" value="1"/>
</dbReference>
<dbReference type="CDD" id="cd07377">
    <property type="entry name" value="WHTH_GntR"/>
    <property type="match status" value="1"/>
</dbReference>
<evidence type="ECO:0000256" key="4">
    <source>
        <dbReference type="SAM" id="MobiDB-lite"/>
    </source>
</evidence>
<dbReference type="SUPFAM" id="SSF46785">
    <property type="entry name" value="Winged helix' DNA-binding domain"/>
    <property type="match status" value="1"/>
</dbReference>
<dbReference type="Pfam" id="PF00392">
    <property type="entry name" value="GntR"/>
    <property type="match status" value="1"/>
</dbReference>
<dbReference type="InterPro" id="IPR008920">
    <property type="entry name" value="TF_FadR/GntR_C"/>
</dbReference>
<keyword evidence="3" id="KW-0804">Transcription</keyword>
<evidence type="ECO:0000256" key="2">
    <source>
        <dbReference type="ARBA" id="ARBA00023125"/>
    </source>
</evidence>
<dbReference type="InterPro" id="IPR036390">
    <property type="entry name" value="WH_DNA-bd_sf"/>
</dbReference>
<name>A0A2U2C6P3_9RHOB</name>
<evidence type="ECO:0000313" key="7">
    <source>
        <dbReference type="Proteomes" id="UP000244940"/>
    </source>
</evidence>
<dbReference type="PANTHER" id="PTHR43537:SF5">
    <property type="entry name" value="UXU OPERON TRANSCRIPTIONAL REGULATOR"/>
    <property type="match status" value="1"/>
</dbReference>
<proteinExistence type="predicted"/>
<sequence length="262" mass="29409">MTLTPPNRAPTPPRSSRTAPRRSRPVRVAEEIKDWVVERNLKKGDRLPSETELIAQFGMAKGTIREAMRILEAQGLIETRTGPGGGSFIGEVTADRAKALLANYFYFTELSVADIYQLRKALEPELVASLAGKLDAAQIAELEAVIAQYPEPAQDAEEEREQHIASLVFHRRLANFSNNPLLAFVVSFMARILTDLTVYRQLYDPPNRELYEKGTAYQKDLIAALKDGRAEDARAIMRAHMETAEALMQLQEAKVLRRFIAE</sequence>
<dbReference type="GeneID" id="94366407"/>
<gene>
    <name evidence="6" type="ORF">C4N9_16035</name>
</gene>
<dbReference type="PRINTS" id="PR00035">
    <property type="entry name" value="HTHGNTR"/>
</dbReference>
<dbReference type="Gene3D" id="1.10.10.10">
    <property type="entry name" value="Winged helix-like DNA-binding domain superfamily/Winged helix DNA-binding domain"/>
    <property type="match status" value="1"/>
</dbReference>
<dbReference type="Proteomes" id="UP000244940">
    <property type="component" value="Unassembled WGS sequence"/>
</dbReference>
<dbReference type="EMBL" id="QEYD01000010">
    <property type="protein sequence ID" value="PWE27550.1"/>
    <property type="molecule type" value="Genomic_DNA"/>
</dbReference>
<dbReference type="GO" id="GO:0003700">
    <property type="term" value="F:DNA-binding transcription factor activity"/>
    <property type="evidence" value="ECO:0007669"/>
    <property type="project" value="InterPro"/>
</dbReference>
<dbReference type="AlphaFoldDB" id="A0A2U2C6P3"/>
<keyword evidence="1" id="KW-0805">Transcription regulation</keyword>
<dbReference type="SUPFAM" id="SSF48008">
    <property type="entry name" value="GntR ligand-binding domain-like"/>
    <property type="match status" value="1"/>
</dbReference>
<evidence type="ECO:0000256" key="1">
    <source>
        <dbReference type="ARBA" id="ARBA00023015"/>
    </source>
</evidence>
<evidence type="ECO:0000313" key="6">
    <source>
        <dbReference type="EMBL" id="PWE27550.1"/>
    </source>
</evidence>
<dbReference type="InterPro" id="IPR011711">
    <property type="entry name" value="GntR_C"/>
</dbReference>
<dbReference type="OrthoDB" id="9028214at2"/>
<evidence type="ECO:0000256" key="3">
    <source>
        <dbReference type="ARBA" id="ARBA00023163"/>
    </source>
</evidence>
<dbReference type="SMART" id="SM00345">
    <property type="entry name" value="HTH_GNTR"/>
    <property type="match status" value="1"/>
</dbReference>
<feature type="domain" description="HTH gntR-type" evidence="5">
    <location>
        <begin position="22"/>
        <end position="92"/>
    </location>
</feature>
<dbReference type="GO" id="GO:0003677">
    <property type="term" value="F:DNA binding"/>
    <property type="evidence" value="ECO:0007669"/>
    <property type="project" value="UniProtKB-KW"/>
</dbReference>
<keyword evidence="2" id="KW-0238">DNA-binding</keyword>
<dbReference type="Gene3D" id="1.20.120.530">
    <property type="entry name" value="GntR ligand-binding domain-like"/>
    <property type="match status" value="1"/>
</dbReference>
<dbReference type="RefSeq" id="WP_109534479.1">
    <property type="nucleotide sequence ID" value="NZ_CAXPUO010000056.1"/>
</dbReference>
<evidence type="ECO:0000259" key="5">
    <source>
        <dbReference type="PROSITE" id="PS50949"/>
    </source>
</evidence>
<accession>A0A2U2C6P3</accession>
<organism evidence="6 7">
    <name type="scientific">Pararhodobacter marinus</name>
    <dbReference type="NCBI Taxonomy" id="2184063"/>
    <lineage>
        <taxon>Bacteria</taxon>
        <taxon>Pseudomonadati</taxon>
        <taxon>Pseudomonadota</taxon>
        <taxon>Alphaproteobacteria</taxon>
        <taxon>Rhodobacterales</taxon>
        <taxon>Paracoccaceae</taxon>
        <taxon>Pararhodobacter</taxon>
    </lineage>
</organism>
<keyword evidence="7" id="KW-1185">Reference proteome</keyword>
<feature type="region of interest" description="Disordered" evidence="4">
    <location>
        <begin position="1"/>
        <end position="26"/>
    </location>
</feature>
<comment type="caution">
    <text evidence="6">The sequence shown here is derived from an EMBL/GenBank/DDBJ whole genome shotgun (WGS) entry which is preliminary data.</text>
</comment>
<protein>
    <submittedName>
        <fullName evidence="6">GntR family transcriptional regulator</fullName>
    </submittedName>
</protein>
<dbReference type="Pfam" id="PF07729">
    <property type="entry name" value="FCD"/>
    <property type="match status" value="1"/>
</dbReference>
<dbReference type="InterPro" id="IPR000524">
    <property type="entry name" value="Tscrpt_reg_HTH_GntR"/>
</dbReference>
<reference evidence="6 7" key="1">
    <citation type="submission" date="2018-05" db="EMBL/GenBank/DDBJ databases">
        <title>Pararhodobacter marina sp. nov., isolated from deep-sea water of the Indian Ocean.</title>
        <authorList>
            <person name="Lai Q.Sr."/>
            <person name="Liu X."/>
            <person name="Shao Z."/>
        </authorList>
    </citation>
    <scope>NUCLEOTIDE SEQUENCE [LARGE SCALE GENOMIC DNA]</scope>
    <source>
        <strain evidence="6 7">CIC4N-9</strain>
    </source>
</reference>